<dbReference type="EMBL" id="QNRH01000001">
    <property type="protein sequence ID" value="RBO98897.1"/>
    <property type="molecule type" value="Genomic_DNA"/>
</dbReference>
<evidence type="ECO:0000313" key="3">
    <source>
        <dbReference type="Proteomes" id="UP000252893"/>
    </source>
</evidence>
<accession>A0A366E9B1</accession>
<dbReference type="OrthoDB" id="9797456at2"/>
<dbReference type="AlphaFoldDB" id="A0A366E9B1"/>
<dbReference type="Proteomes" id="UP000252893">
    <property type="component" value="Unassembled WGS sequence"/>
</dbReference>
<sequence length="142" mass="15085">MPVESKYQVLRQVPDVQTYCHLRAASGLSAKTVEAAERGLKNSLFGVQISDGEKIVGIGRVIGDGGTTYQVCDIAVLPEHQGQGLGKLIMTEIMAYLDENAPESAYVSLIADGPAAHLYTKYGFAPVTPASIGMAFKVGRKA</sequence>
<dbReference type="RefSeq" id="WP_113942807.1">
    <property type="nucleotide sequence ID" value="NZ_JBHEEG010000003.1"/>
</dbReference>
<dbReference type="PANTHER" id="PTHR43233:SF1">
    <property type="entry name" value="FAMILY N-ACETYLTRANSFERASE, PUTATIVE (AFU_ORTHOLOGUE AFUA_6G03350)-RELATED"/>
    <property type="match status" value="1"/>
</dbReference>
<dbReference type="Gene3D" id="3.40.630.30">
    <property type="match status" value="1"/>
</dbReference>
<dbReference type="Pfam" id="PF13508">
    <property type="entry name" value="Acetyltransf_7"/>
    <property type="match status" value="1"/>
</dbReference>
<protein>
    <submittedName>
        <fullName evidence="2">Acetyltransferase (GNAT) family protein</fullName>
    </submittedName>
</protein>
<reference evidence="2 3" key="1">
    <citation type="submission" date="2018-06" db="EMBL/GenBank/DDBJ databases">
        <title>Genomic Encyclopedia of Type Strains, Phase IV (KMG-IV): sequencing the most valuable type-strain genomes for metagenomic binning, comparative biology and taxonomic classification.</title>
        <authorList>
            <person name="Goeker M."/>
        </authorList>
    </citation>
    <scope>NUCLEOTIDE SEQUENCE [LARGE SCALE GENOMIC DNA]</scope>
    <source>
        <strain evidence="2 3">DSM 25619</strain>
    </source>
</reference>
<evidence type="ECO:0000259" key="1">
    <source>
        <dbReference type="PROSITE" id="PS51186"/>
    </source>
</evidence>
<dbReference type="InterPro" id="IPR016181">
    <property type="entry name" value="Acyl_CoA_acyltransferase"/>
</dbReference>
<proteinExistence type="predicted"/>
<organism evidence="2 3">
    <name type="scientific">Pseudochrobactrum asaccharolyticum</name>
    <dbReference type="NCBI Taxonomy" id="354351"/>
    <lineage>
        <taxon>Bacteria</taxon>
        <taxon>Pseudomonadati</taxon>
        <taxon>Pseudomonadota</taxon>
        <taxon>Alphaproteobacteria</taxon>
        <taxon>Hyphomicrobiales</taxon>
        <taxon>Brucellaceae</taxon>
        <taxon>Pseudochrobactrum</taxon>
    </lineage>
</organism>
<dbReference type="CDD" id="cd04301">
    <property type="entry name" value="NAT_SF"/>
    <property type="match status" value="1"/>
</dbReference>
<name>A0A366E9B1_9HYPH</name>
<keyword evidence="3" id="KW-1185">Reference proteome</keyword>
<comment type="caution">
    <text evidence="2">The sequence shown here is derived from an EMBL/GenBank/DDBJ whole genome shotgun (WGS) entry which is preliminary data.</text>
</comment>
<dbReference type="PROSITE" id="PS51186">
    <property type="entry name" value="GNAT"/>
    <property type="match status" value="1"/>
</dbReference>
<dbReference type="InterPro" id="IPR000182">
    <property type="entry name" value="GNAT_dom"/>
</dbReference>
<feature type="domain" description="N-acetyltransferase" evidence="1">
    <location>
        <begin position="1"/>
        <end position="142"/>
    </location>
</feature>
<evidence type="ECO:0000313" key="2">
    <source>
        <dbReference type="EMBL" id="RBO98897.1"/>
    </source>
</evidence>
<dbReference type="SUPFAM" id="SSF55729">
    <property type="entry name" value="Acyl-CoA N-acyltransferases (Nat)"/>
    <property type="match status" value="1"/>
</dbReference>
<gene>
    <name evidence="2" type="ORF">DFR47_101500</name>
</gene>
<dbReference type="GO" id="GO:0016747">
    <property type="term" value="F:acyltransferase activity, transferring groups other than amino-acyl groups"/>
    <property type="evidence" value="ECO:0007669"/>
    <property type="project" value="InterPro"/>
</dbReference>
<dbReference type="InterPro" id="IPR053144">
    <property type="entry name" value="Acetyltransferase_Butenolide"/>
</dbReference>
<keyword evidence="2" id="KW-0808">Transferase</keyword>
<dbReference type="PANTHER" id="PTHR43233">
    <property type="entry name" value="FAMILY N-ACETYLTRANSFERASE, PUTATIVE (AFU_ORTHOLOGUE AFUA_6G03350)-RELATED"/>
    <property type="match status" value="1"/>
</dbReference>